<name>A0A645F572_9ZZZZ</name>
<feature type="compositionally biased region" description="Basic and acidic residues" evidence="1">
    <location>
        <begin position="77"/>
        <end position="89"/>
    </location>
</feature>
<accession>A0A645F572</accession>
<comment type="caution">
    <text evidence="2">The sequence shown here is derived from an EMBL/GenBank/DDBJ whole genome shotgun (WGS) entry which is preliminary data.</text>
</comment>
<dbReference type="AlphaFoldDB" id="A0A645F572"/>
<feature type="region of interest" description="Disordered" evidence="1">
    <location>
        <begin position="77"/>
        <end position="106"/>
    </location>
</feature>
<feature type="compositionally biased region" description="Basic and acidic residues" evidence="1">
    <location>
        <begin position="97"/>
        <end position="106"/>
    </location>
</feature>
<proteinExistence type="predicted"/>
<feature type="region of interest" description="Disordered" evidence="1">
    <location>
        <begin position="1"/>
        <end position="22"/>
    </location>
</feature>
<protein>
    <submittedName>
        <fullName evidence="2">Uncharacterized protein</fullName>
    </submittedName>
</protein>
<feature type="compositionally biased region" description="Low complexity" evidence="1">
    <location>
        <begin position="8"/>
        <end position="22"/>
    </location>
</feature>
<sequence length="106" mass="11738">MQHIRQAGQVGHQVGQPVGPVGHQLRMERHVGALIEDRRVEDARLHQVLEEMAALGQFGDEAARRIGELHHRRRIADLGEVHRDAERRGGGTPASGSHDHERTGGE</sequence>
<evidence type="ECO:0000313" key="2">
    <source>
        <dbReference type="EMBL" id="MPN08569.1"/>
    </source>
</evidence>
<gene>
    <name evidence="2" type="ORF">SDC9_155852</name>
</gene>
<dbReference type="EMBL" id="VSSQ01054627">
    <property type="protein sequence ID" value="MPN08569.1"/>
    <property type="molecule type" value="Genomic_DNA"/>
</dbReference>
<evidence type="ECO:0000256" key="1">
    <source>
        <dbReference type="SAM" id="MobiDB-lite"/>
    </source>
</evidence>
<reference evidence="2" key="1">
    <citation type="submission" date="2019-08" db="EMBL/GenBank/DDBJ databases">
        <authorList>
            <person name="Kucharzyk K."/>
            <person name="Murdoch R.W."/>
            <person name="Higgins S."/>
            <person name="Loffler F."/>
        </authorList>
    </citation>
    <scope>NUCLEOTIDE SEQUENCE</scope>
</reference>
<organism evidence="2">
    <name type="scientific">bioreactor metagenome</name>
    <dbReference type="NCBI Taxonomy" id="1076179"/>
    <lineage>
        <taxon>unclassified sequences</taxon>
        <taxon>metagenomes</taxon>
        <taxon>ecological metagenomes</taxon>
    </lineage>
</organism>